<evidence type="ECO:0008006" key="2">
    <source>
        <dbReference type="Google" id="ProtNLM"/>
    </source>
</evidence>
<proteinExistence type="predicted"/>
<evidence type="ECO:0000313" key="1">
    <source>
        <dbReference type="EMBL" id="SVA68427.1"/>
    </source>
</evidence>
<dbReference type="PANTHER" id="PTHR12224:SF0">
    <property type="entry name" value="BETA-1,4-MANNOSYL-GLYCOPROTEIN 4-BETA-N-ACETYLGLUCOSAMINYLTRANSFERASE"/>
    <property type="match status" value="1"/>
</dbReference>
<reference evidence="1" key="1">
    <citation type="submission" date="2018-05" db="EMBL/GenBank/DDBJ databases">
        <authorList>
            <person name="Lanie J.A."/>
            <person name="Ng W.-L."/>
            <person name="Kazmierczak K.M."/>
            <person name="Andrzejewski T.M."/>
            <person name="Davidsen T.M."/>
            <person name="Wayne K.J."/>
            <person name="Tettelin H."/>
            <person name="Glass J.I."/>
            <person name="Rusch D."/>
            <person name="Podicherti R."/>
            <person name="Tsui H.-C.T."/>
            <person name="Winkler M.E."/>
        </authorList>
    </citation>
    <scope>NUCLEOTIDE SEQUENCE</scope>
</reference>
<dbReference type="Pfam" id="PF04724">
    <property type="entry name" value="Glyco_transf_17"/>
    <property type="match status" value="1"/>
</dbReference>
<name>A0A381XW74_9ZZZZ</name>
<organism evidence="1">
    <name type="scientific">marine metagenome</name>
    <dbReference type="NCBI Taxonomy" id="408172"/>
    <lineage>
        <taxon>unclassified sequences</taxon>
        <taxon>metagenomes</taxon>
        <taxon>ecological metagenomes</taxon>
    </lineage>
</organism>
<protein>
    <recommendedName>
        <fullName evidence="2">Glycosyl transferase family 17</fullName>
    </recommendedName>
</protein>
<dbReference type="PANTHER" id="PTHR12224">
    <property type="entry name" value="BETA-1,4-MANNOSYL-GLYCOPROTEIN BETA-1,4-N-ACETYLGLUCOSAMINYL-TRANSFERASE"/>
    <property type="match status" value="1"/>
</dbReference>
<dbReference type="InterPro" id="IPR006813">
    <property type="entry name" value="Glyco_trans_17"/>
</dbReference>
<dbReference type="EMBL" id="UINC01016435">
    <property type="protein sequence ID" value="SVA68427.1"/>
    <property type="molecule type" value="Genomic_DNA"/>
</dbReference>
<dbReference type="GO" id="GO:0016020">
    <property type="term" value="C:membrane"/>
    <property type="evidence" value="ECO:0007669"/>
    <property type="project" value="InterPro"/>
</dbReference>
<dbReference type="AlphaFoldDB" id="A0A381XW74"/>
<accession>A0A381XW74</accession>
<sequence length="269" mass="32359">MAIYDCFQFFNEEHILDLRLNILDEFVDFFVIVESTCDHQGNIKELNLNLEKFKKFKKKIIYIVVDDTVESIKKKHKWGESLVEQHQRNSIMRGLKKSSDEDLIILSDVDEIPDLTRLSSFNKKNKYAVFSQKMFNFKLNLLNENESNWHGSKMCLKKNLKSPQWLRDLKFKKYPFWRIDKPKNLQIIENGGWHFAYMQTPEKISKKIESFSHGEYNTLDFTDEKKIEEKIKSHEDIFNRGFNYKKVEIDHTFPKYIVDNKEKLKEWII</sequence>
<gene>
    <name evidence="1" type="ORF">METZ01_LOCUS121281</name>
</gene>
<dbReference type="GO" id="GO:0006044">
    <property type="term" value="P:N-acetylglucosamine metabolic process"/>
    <property type="evidence" value="ECO:0007669"/>
    <property type="project" value="TreeGrafter"/>
</dbReference>
<dbReference type="GO" id="GO:0003830">
    <property type="term" value="F:beta-1,4-mannosylglycoprotein 4-beta-N-acetylglucosaminyltransferase activity"/>
    <property type="evidence" value="ECO:0007669"/>
    <property type="project" value="InterPro"/>
</dbReference>